<dbReference type="InterPro" id="IPR050695">
    <property type="entry name" value="N-acetylmuramoyl_amidase_3"/>
</dbReference>
<dbReference type="SUPFAM" id="SSF47090">
    <property type="entry name" value="PGBD-like"/>
    <property type="match status" value="2"/>
</dbReference>
<comment type="caution">
    <text evidence="3">The sequence shown here is derived from an EMBL/GenBank/DDBJ whole genome shotgun (WGS) entry which is preliminary data.</text>
</comment>
<dbReference type="PANTHER" id="PTHR30404">
    <property type="entry name" value="N-ACETYLMURAMOYL-L-ALANINE AMIDASE"/>
    <property type="match status" value="1"/>
</dbReference>
<dbReference type="AlphaFoldDB" id="A0A926RYD4"/>
<dbReference type="RefSeq" id="WP_191158674.1">
    <property type="nucleotide sequence ID" value="NZ_JACXAI010000015.1"/>
</dbReference>
<dbReference type="Pfam" id="PF01471">
    <property type="entry name" value="PG_binding_1"/>
    <property type="match status" value="2"/>
</dbReference>
<dbReference type="Gene3D" id="1.10.101.10">
    <property type="entry name" value="PGBD-like superfamily/PGBD"/>
    <property type="match status" value="2"/>
</dbReference>
<dbReference type="GO" id="GO:0008745">
    <property type="term" value="F:N-acetylmuramoyl-L-alanine amidase activity"/>
    <property type="evidence" value="ECO:0007669"/>
    <property type="project" value="InterPro"/>
</dbReference>
<dbReference type="Proteomes" id="UP000626844">
    <property type="component" value="Unassembled WGS sequence"/>
</dbReference>
<dbReference type="SMART" id="SM00646">
    <property type="entry name" value="Ami_3"/>
    <property type="match status" value="1"/>
</dbReference>
<dbReference type="SUPFAM" id="SSF53187">
    <property type="entry name" value="Zn-dependent exopeptidases"/>
    <property type="match status" value="1"/>
</dbReference>
<evidence type="ECO:0000259" key="2">
    <source>
        <dbReference type="SMART" id="SM00646"/>
    </source>
</evidence>
<evidence type="ECO:0000313" key="3">
    <source>
        <dbReference type="EMBL" id="MBD1381077.1"/>
    </source>
</evidence>
<keyword evidence="1" id="KW-0378">Hydrolase</keyword>
<accession>A0A926RYD4</accession>
<dbReference type="InterPro" id="IPR002508">
    <property type="entry name" value="MurNAc-LAA_cat"/>
</dbReference>
<keyword evidence="4" id="KW-1185">Reference proteome</keyword>
<dbReference type="Gene3D" id="3.40.630.40">
    <property type="entry name" value="Zn-dependent exopeptidases"/>
    <property type="match status" value="1"/>
</dbReference>
<dbReference type="EMBL" id="JACXAI010000015">
    <property type="protein sequence ID" value="MBD1381077.1"/>
    <property type="molecule type" value="Genomic_DNA"/>
</dbReference>
<proteinExistence type="predicted"/>
<dbReference type="GO" id="GO:0009253">
    <property type="term" value="P:peptidoglycan catabolic process"/>
    <property type="evidence" value="ECO:0007669"/>
    <property type="project" value="InterPro"/>
</dbReference>
<reference evidence="3" key="1">
    <citation type="submission" date="2020-09" db="EMBL/GenBank/DDBJ databases">
        <title>A novel bacterium of genus Bacillus, isolated from South China Sea.</title>
        <authorList>
            <person name="Huang H."/>
            <person name="Mo K."/>
            <person name="Hu Y."/>
        </authorList>
    </citation>
    <scope>NUCLEOTIDE SEQUENCE</scope>
    <source>
        <strain evidence="3">IB182487</strain>
    </source>
</reference>
<name>A0A926RYD4_9BACI</name>
<evidence type="ECO:0000313" key="4">
    <source>
        <dbReference type="Proteomes" id="UP000626844"/>
    </source>
</evidence>
<dbReference type="CDD" id="cd02696">
    <property type="entry name" value="MurNAc-LAA"/>
    <property type="match status" value="1"/>
</dbReference>
<organism evidence="3 4">
    <name type="scientific">Metabacillus arenae</name>
    <dbReference type="NCBI Taxonomy" id="2771434"/>
    <lineage>
        <taxon>Bacteria</taxon>
        <taxon>Bacillati</taxon>
        <taxon>Bacillota</taxon>
        <taxon>Bacilli</taxon>
        <taxon>Bacillales</taxon>
        <taxon>Bacillaceae</taxon>
        <taxon>Metabacillus</taxon>
    </lineage>
</organism>
<gene>
    <name evidence="3" type="ORF">IC621_12620</name>
</gene>
<dbReference type="Pfam" id="PF01520">
    <property type="entry name" value="Amidase_3"/>
    <property type="match status" value="1"/>
</dbReference>
<evidence type="ECO:0000256" key="1">
    <source>
        <dbReference type="ARBA" id="ARBA00022801"/>
    </source>
</evidence>
<dbReference type="InterPro" id="IPR036366">
    <property type="entry name" value="PGBDSf"/>
</dbReference>
<sequence length="352" mass="38693">MRFALDAGHAGFGVTPGKRVPDGSMYEWDFNSAVIEKLSVKLLTCKGVSILRIDDPKGRIDVPLLERTDKANDWKADVYYSQHANAFGSGGFNEARGIETFVYTSRSPKAVSLAEAIQRNIIEATGLSNRGVKTANFAVLRHSRMTAILQEGGFMTNREEAKLLKVNSYRETIAQAVFNAFVSHFKLESTAEIPIIADKPKEETGSIIIEDFIQFGDKGNEVKAIQNQLLKSGFGLPKFGADGKFGSETLSAVKAFQKTFRLTVDGIVGPETKVKLNEASKKDQSKAIVPYPGQLIRLGFRGKNVERIQRAVGVTPDGIFGPKTEAAIKDYQKRQGLEVDGIVGPITWNRMF</sequence>
<dbReference type="GO" id="GO:0030288">
    <property type="term" value="C:outer membrane-bounded periplasmic space"/>
    <property type="evidence" value="ECO:0007669"/>
    <property type="project" value="TreeGrafter"/>
</dbReference>
<dbReference type="InterPro" id="IPR036365">
    <property type="entry name" value="PGBD-like_sf"/>
</dbReference>
<dbReference type="InterPro" id="IPR002477">
    <property type="entry name" value="Peptidoglycan-bd-like"/>
</dbReference>
<feature type="domain" description="MurNAc-LAA" evidence="2">
    <location>
        <begin position="68"/>
        <end position="182"/>
    </location>
</feature>
<protein>
    <submittedName>
        <fullName evidence="3">N-acetylmuramoyl-L-alanine amidase</fullName>
    </submittedName>
</protein>
<dbReference type="PANTHER" id="PTHR30404:SF0">
    <property type="entry name" value="N-ACETYLMURAMOYL-L-ALANINE AMIDASE AMIC"/>
    <property type="match status" value="1"/>
</dbReference>